<dbReference type="EMBL" id="ML213510">
    <property type="protein sequence ID" value="TFK51684.1"/>
    <property type="molecule type" value="Genomic_DNA"/>
</dbReference>
<feature type="region of interest" description="Disordered" evidence="1">
    <location>
        <begin position="43"/>
        <end position="74"/>
    </location>
</feature>
<evidence type="ECO:0000313" key="2">
    <source>
        <dbReference type="EMBL" id="TFK51684.1"/>
    </source>
</evidence>
<name>A0A5C3N220_9AGAM</name>
<feature type="compositionally biased region" description="Low complexity" evidence="1">
    <location>
        <begin position="49"/>
        <end position="70"/>
    </location>
</feature>
<dbReference type="Proteomes" id="UP000305948">
    <property type="component" value="Unassembled WGS sequence"/>
</dbReference>
<evidence type="ECO:0000256" key="1">
    <source>
        <dbReference type="SAM" id="MobiDB-lite"/>
    </source>
</evidence>
<accession>A0A5C3N220</accession>
<gene>
    <name evidence="2" type="ORF">OE88DRAFT_1456043</name>
</gene>
<reference evidence="2 3" key="1">
    <citation type="journal article" date="2019" name="Nat. Ecol. Evol.">
        <title>Megaphylogeny resolves global patterns of mushroom evolution.</title>
        <authorList>
            <person name="Varga T."/>
            <person name="Krizsan K."/>
            <person name="Foldi C."/>
            <person name="Dima B."/>
            <person name="Sanchez-Garcia M."/>
            <person name="Sanchez-Ramirez S."/>
            <person name="Szollosi G.J."/>
            <person name="Szarkandi J.G."/>
            <person name="Papp V."/>
            <person name="Albert L."/>
            <person name="Andreopoulos W."/>
            <person name="Angelini C."/>
            <person name="Antonin V."/>
            <person name="Barry K.W."/>
            <person name="Bougher N.L."/>
            <person name="Buchanan P."/>
            <person name="Buyck B."/>
            <person name="Bense V."/>
            <person name="Catcheside P."/>
            <person name="Chovatia M."/>
            <person name="Cooper J."/>
            <person name="Damon W."/>
            <person name="Desjardin D."/>
            <person name="Finy P."/>
            <person name="Geml J."/>
            <person name="Haridas S."/>
            <person name="Hughes K."/>
            <person name="Justo A."/>
            <person name="Karasinski D."/>
            <person name="Kautmanova I."/>
            <person name="Kiss B."/>
            <person name="Kocsube S."/>
            <person name="Kotiranta H."/>
            <person name="LaButti K.M."/>
            <person name="Lechner B.E."/>
            <person name="Liimatainen K."/>
            <person name="Lipzen A."/>
            <person name="Lukacs Z."/>
            <person name="Mihaltcheva S."/>
            <person name="Morgado L.N."/>
            <person name="Niskanen T."/>
            <person name="Noordeloos M.E."/>
            <person name="Ohm R.A."/>
            <person name="Ortiz-Santana B."/>
            <person name="Ovrebo C."/>
            <person name="Racz N."/>
            <person name="Riley R."/>
            <person name="Savchenko A."/>
            <person name="Shiryaev A."/>
            <person name="Soop K."/>
            <person name="Spirin V."/>
            <person name="Szebenyi C."/>
            <person name="Tomsovsky M."/>
            <person name="Tulloss R.E."/>
            <person name="Uehling J."/>
            <person name="Grigoriev I.V."/>
            <person name="Vagvolgyi C."/>
            <person name="Papp T."/>
            <person name="Martin F.M."/>
            <person name="Miettinen O."/>
            <person name="Hibbett D.S."/>
            <person name="Nagy L.G."/>
        </authorList>
    </citation>
    <scope>NUCLEOTIDE SEQUENCE [LARGE SCALE GENOMIC DNA]</scope>
    <source>
        <strain evidence="2 3">OMC1185</strain>
    </source>
</reference>
<sequence>MASTSRSAMAWVGAGSGKDETHIQAWAQNIPVGAVPQNDIIPFSPLADSSMPSSSRSSMKSKASSPSRSGSFRRPALVQPVAPSLCMSTPHAARPRPSLPILTPQQQIATITRAKHLRRKSAGDMSASVMSSVLISPPETPEDMDDSGIPDYVYASSRDQTGVQDSVLKATQTFNHAKTYLADTLRSWYCSSPAVPQLSASLRPEVTHTQPKCVTGRS</sequence>
<dbReference type="OrthoDB" id="2210012at2759"/>
<organism evidence="2 3">
    <name type="scientific">Heliocybe sulcata</name>
    <dbReference type="NCBI Taxonomy" id="5364"/>
    <lineage>
        <taxon>Eukaryota</taxon>
        <taxon>Fungi</taxon>
        <taxon>Dikarya</taxon>
        <taxon>Basidiomycota</taxon>
        <taxon>Agaricomycotina</taxon>
        <taxon>Agaricomycetes</taxon>
        <taxon>Gloeophyllales</taxon>
        <taxon>Gloeophyllaceae</taxon>
        <taxon>Heliocybe</taxon>
    </lineage>
</organism>
<evidence type="ECO:0000313" key="3">
    <source>
        <dbReference type="Proteomes" id="UP000305948"/>
    </source>
</evidence>
<protein>
    <submittedName>
        <fullName evidence="2">Uncharacterized protein</fullName>
    </submittedName>
</protein>
<keyword evidence="3" id="KW-1185">Reference proteome</keyword>
<proteinExistence type="predicted"/>
<dbReference type="AlphaFoldDB" id="A0A5C3N220"/>